<evidence type="ECO:0000256" key="2">
    <source>
        <dbReference type="ARBA" id="ARBA00023157"/>
    </source>
</evidence>
<keyword evidence="2" id="KW-1015">Disulfide bond</keyword>
<dbReference type="Gene3D" id="2.10.90.10">
    <property type="entry name" value="Cystine-knot cytokines"/>
    <property type="match status" value="1"/>
</dbReference>
<dbReference type="GO" id="GO:0008083">
    <property type="term" value="F:growth factor activity"/>
    <property type="evidence" value="ECO:0007669"/>
    <property type="project" value="UniProtKB-KW"/>
</dbReference>
<keyword evidence="1 3" id="KW-0339">Growth factor</keyword>
<dbReference type="GO" id="GO:0001666">
    <property type="term" value="P:response to hypoxia"/>
    <property type="evidence" value="ECO:0007669"/>
    <property type="project" value="TreeGrafter"/>
</dbReference>
<dbReference type="GO" id="GO:0042056">
    <property type="term" value="F:chemoattractant activity"/>
    <property type="evidence" value="ECO:0007669"/>
    <property type="project" value="TreeGrafter"/>
</dbReference>
<dbReference type="PROSITE" id="PS50278">
    <property type="entry name" value="PDGF_2"/>
    <property type="match status" value="1"/>
</dbReference>
<dbReference type="Pfam" id="PF00341">
    <property type="entry name" value="PDGF"/>
    <property type="match status" value="1"/>
</dbReference>
<feature type="chain" id="PRO_5034051541" description="Platelet-derived growth factor (PDGF) family profile domain-containing protein" evidence="4">
    <location>
        <begin position="25"/>
        <end position="340"/>
    </location>
</feature>
<dbReference type="InterPro" id="IPR000072">
    <property type="entry name" value="PDGF/VEGF_dom"/>
</dbReference>
<protein>
    <recommendedName>
        <fullName evidence="5">Platelet-derived growth factor (PDGF) family profile domain-containing protein</fullName>
    </recommendedName>
</protein>
<evidence type="ECO:0000313" key="7">
    <source>
        <dbReference type="Proteomes" id="UP000694428"/>
    </source>
</evidence>
<evidence type="ECO:0000256" key="4">
    <source>
        <dbReference type="SAM" id="SignalP"/>
    </source>
</evidence>
<feature type="signal peptide" evidence="4">
    <location>
        <begin position="1"/>
        <end position="24"/>
    </location>
</feature>
<accession>A0A8C9G886</accession>
<feature type="domain" description="Platelet-derived growth factor (PDGF) family profile" evidence="5">
    <location>
        <begin position="89"/>
        <end position="183"/>
    </location>
</feature>
<dbReference type="GO" id="GO:0045766">
    <property type="term" value="P:positive regulation of angiogenesis"/>
    <property type="evidence" value="ECO:0007669"/>
    <property type="project" value="TreeGrafter"/>
</dbReference>
<dbReference type="InterPro" id="IPR023581">
    <property type="entry name" value="PD_growth_factor_CS"/>
</dbReference>
<dbReference type="CDD" id="cd00135">
    <property type="entry name" value="PDGF"/>
    <property type="match status" value="1"/>
</dbReference>
<dbReference type="GO" id="GO:0005172">
    <property type="term" value="F:vascular endothelial growth factor receptor binding"/>
    <property type="evidence" value="ECO:0007669"/>
    <property type="project" value="TreeGrafter"/>
</dbReference>
<organism evidence="6 7">
    <name type="scientific">Pavo cristatus</name>
    <name type="common">Indian peafowl</name>
    <name type="synonym">Blue peafowl</name>
    <dbReference type="NCBI Taxonomy" id="9049"/>
    <lineage>
        <taxon>Eukaryota</taxon>
        <taxon>Metazoa</taxon>
        <taxon>Chordata</taxon>
        <taxon>Craniata</taxon>
        <taxon>Vertebrata</taxon>
        <taxon>Euteleostomi</taxon>
        <taxon>Archelosauria</taxon>
        <taxon>Archosauria</taxon>
        <taxon>Dinosauria</taxon>
        <taxon>Saurischia</taxon>
        <taxon>Theropoda</taxon>
        <taxon>Coelurosauria</taxon>
        <taxon>Aves</taxon>
        <taxon>Neognathae</taxon>
        <taxon>Galloanserae</taxon>
        <taxon>Galliformes</taxon>
        <taxon>Phasianidae</taxon>
        <taxon>Phasianinae</taxon>
        <taxon>Pavo</taxon>
    </lineage>
</organism>
<dbReference type="SUPFAM" id="SSF57501">
    <property type="entry name" value="Cystine-knot cytokines"/>
    <property type="match status" value="1"/>
</dbReference>
<dbReference type="GO" id="GO:0060754">
    <property type="term" value="P:positive regulation of mast cell chemotaxis"/>
    <property type="evidence" value="ECO:0007669"/>
    <property type="project" value="TreeGrafter"/>
</dbReference>
<reference evidence="6" key="2">
    <citation type="submission" date="2025-09" db="UniProtKB">
        <authorList>
            <consortium name="Ensembl"/>
        </authorList>
    </citation>
    <scope>IDENTIFICATION</scope>
</reference>
<dbReference type="InterPro" id="IPR050507">
    <property type="entry name" value="PDGF/VEGF_growth_factor"/>
</dbReference>
<keyword evidence="4" id="KW-0732">Signal</keyword>
<dbReference type="Proteomes" id="UP000694428">
    <property type="component" value="Unplaced"/>
</dbReference>
<dbReference type="GO" id="GO:0050930">
    <property type="term" value="P:induction of positive chemotaxis"/>
    <property type="evidence" value="ECO:0007669"/>
    <property type="project" value="TreeGrafter"/>
</dbReference>
<dbReference type="Ensembl" id="ENSPSTT00000027522.1">
    <property type="protein sequence ID" value="ENSPSTP00000026164.1"/>
    <property type="gene ID" value="ENSPSTG00000019206.1"/>
</dbReference>
<evidence type="ECO:0000313" key="6">
    <source>
        <dbReference type="Ensembl" id="ENSPSTP00000026164.1"/>
    </source>
</evidence>
<dbReference type="GO" id="GO:0005615">
    <property type="term" value="C:extracellular space"/>
    <property type="evidence" value="ECO:0007669"/>
    <property type="project" value="TreeGrafter"/>
</dbReference>
<evidence type="ECO:0000256" key="3">
    <source>
        <dbReference type="RuleBase" id="RU003818"/>
    </source>
</evidence>
<dbReference type="GO" id="GO:0016020">
    <property type="term" value="C:membrane"/>
    <property type="evidence" value="ECO:0007669"/>
    <property type="project" value="InterPro"/>
</dbReference>
<dbReference type="AlphaFoldDB" id="A0A8C9G886"/>
<dbReference type="PANTHER" id="PTHR12025:SF11">
    <property type="entry name" value="VASCULAR ENDOTHELIAL GROWTH FACTOR D"/>
    <property type="match status" value="1"/>
</dbReference>
<dbReference type="GO" id="GO:0048010">
    <property type="term" value="P:vascular endothelial growth factor receptor signaling pathway"/>
    <property type="evidence" value="ECO:0007669"/>
    <property type="project" value="TreeGrafter"/>
</dbReference>
<reference evidence="6" key="1">
    <citation type="submission" date="2025-08" db="UniProtKB">
        <authorList>
            <consortium name="Ensembl"/>
        </authorList>
    </citation>
    <scope>IDENTIFICATION</scope>
</reference>
<comment type="similarity">
    <text evidence="3">Belongs to the PDGF/VEGF growth factor family.</text>
</comment>
<dbReference type="PROSITE" id="PS00249">
    <property type="entry name" value="PDGF_1"/>
    <property type="match status" value="1"/>
</dbReference>
<sequence>MRLLQPKCRTLHLALLSLIRFTWAHFSSLPRSLRMTSLPSIVSTALLSLVSPTDPWGIPADGLSALYTSLIRGLLCHNCSIKMVLFLVIDEEWQKTQCVPRETCVEVAKELGTTTNKFFKPPCVNVFRCGGCCNEESLSCMNTSTTYVSKTLFEISVPLTSVPEPVPIKIANHTGCKCLSNTQRHQYTIIRRSVQYPEEDGCPFSNKLCHNGWVWDSDKCECVADVQHSNRREGLPPLAELAMCGQYMEFDEENCECICRQKCPTDFFQSKENCSCYLCRESQESCAQKHKIFHAETCSCEDRCPSQPRTCPTAKPTCPRHCRCPKEKRNSHGSQSKENP</sequence>
<dbReference type="GO" id="GO:0001938">
    <property type="term" value="P:positive regulation of endothelial cell proliferation"/>
    <property type="evidence" value="ECO:0007669"/>
    <property type="project" value="TreeGrafter"/>
</dbReference>
<dbReference type="GO" id="GO:0038084">
    <property type="term" value="P:vascular endothelial growth factor signaling pathway"/>
    <property type="evidence" value="ECO:0007669"/>
    <property type="project" value="TreeGrafter"/>
</dbReference>
<evidence type="ECO:0000256" key="1">
    <source>
        <dbReference type="ARBA" id="ARBA00023030"/>
    </source>
</evidence>
<name>A0A8C9G886_PAVCR</name>
<dbReference type="PANTHER" id="PTHR12025">
    <property type="entry name" value="VASCULAR ENDOTHELIAL GROWTH FACTOR"/>
    <property type="match status" value="1"/>
</dbReference>
<dbReference type="GO" id="GO:0002040">
    <property type="term" value="P:sprouting angiogenesis"/>
    <property type="evidence" value="ECO:0007669"/>
    <property type="project" value="TreeGrafter"/>
</dbReference>
<evidence type="ECO:0000259" key="5">
    <source>
        <dbReference type="PROSITE" id="PS50278"/>
    </source>
</evidence>
<dbReference type="SMART" id="SM00141">
    <property type="entry name" value="PDGF"/>
    <property type="match status" value="1"/>
</dbReference>
<dbReference type="InterPro" id="IPR029034">
    <property type="entry name" value="Cystine-knot_cytokine"/>
</dbReference>
<proteinExistence type="inferred from homology"/>
<keyword evidence="7" id="KW-1185">Reference proteome</keyword>